<evidence type="ECO:0000256" key="6">
    <source>
        <dbReference type="ARBA" id="ARBA00022777"/>
    </source>
</evidence>
<feature type="transmembrane region" description="Helical" evidence="9">
    <location>
        <begin position="60"/>
        <end position="82"/>
    </location>
</feature>
<keyword evidence="9" id="KW-1133">Transmembrane helix</keyword>
<dbReference type="GO" id="GO:0005524">
    <property type="term" value="F:ATP binding"/>
    <property type="evidence" value="ECO:0007669"/>
    <property type="project" value="UniProtKB-KW"/>
</dbReference>
<dbReference type="InterPro" id="IPR036890">
    <property type="entry name" value="HATPase_C_sf"/>
</dbReference>
<proteinExistence type="predicted"/>
<dbReference type="Pfam" id="PF07730">
    <property type="entry name" value="HisKA_3"/>
    <property type="match status" value="1"/>
</dbReference>
<accession>A0A7Y9LRA2</accession>
<dbReference type="GO" id="GO:0046983">
    <property type="term" value="F:protein dimerization activity"/>
    <property type="evidence" value="ECO:0007669"/>
    <property type="project" value="InterPro"/>
</dbReference>
<gene>
    <name evidence="12" type="ORF">FHU41_000361</name>
</gene>
<evidence type="ECO:0000256" key="3">
    <source>
        <dbReference type="ARBA" id="ARBA00022553"/>
    </source>
</evidence>
<keyword evidence="6 12" id="KW-0418">Kinase</keyword>
<dbReference type="EMBL" id="JACBYQ010000001">
    <property type="protein sequence ID" value="NYE94140.1"/>
    <property type="molecule type" value="Genomic_DNA"/>
</dbReference>
<keyword evidence="8" id="KW-0902">Two-component regulatory system</keyword>
<dbReference type="EC" id="2.7.13.3" evidence="2"/>
<evidence type="ECO:0000256" key="1">
    <source>
        <dbReference type="ARBA" id="ARBA00000085"/>
    </source>
</evidence>
<comment type="catalytic activity">
    <reaction evidence="1">
        <text>ATP + protein L-histidine = ADP + protein N-phospho-L-histidine.</text>
        <dbReference type="EC" id="2.7.13.3"/>
    </reaction>
</comment>
<evidence type="ECO:0000259" key="11">
    <source>
        <dbReference type="Pfam" id="PF07730"/>
    </source>
</evidence>
<organism evidence="12 13">
    <name type="scientific">Psychromicrobium silvestre</name>
    <dbReference type="NCBI Taxonomy" id="1645614"/>
    <lineage>
        <taxon>Bacteria</taxon>
        <taxon>Bacillati</taxon>
        <taxon>Actinomycetota</taxon>
        <taxon>Actinomycetes</taxon>
        <taxon>Micrococcales</taxon>
        <taxon>Micrococcaceae</taxon>
        <taxon>Psychromicrobium</taxon>
    </lineage>
</organism>
<evidence type="ECO:0000259" key="10">
    <source>
        <dbReference type="Pfam" id="PF02518"/>
    </source>
</evidence>
<name>A0A7Y9LRA2_9MICC</name>
<evidence type="ECO:0000256" key="7">
    <source>
        <dbReference type="ARBA" id="ARBA00022840"/>
    </source>
</evidence>
<dbReference type="AlphaFoldDB" id="A0A7Y9LRA2"/>
<dbReference type="InterPro" id="IPR003594">
    <property type="entry name" value="HATPase_dom"/>
</dbReference>
<dbReference type="PANTHER" id="PTHR24421:SF10">
    <property type="entry name" value="NITRATE_NITRITE SENSOR PROTEIN NARQ"/>
    <property type="match status" value="1"/>
</dbReference>
<dbReference type="InterPro" id="IPR011712">
    <property type="entry name" value="Sig_transdc_His_kin_sub3_dim/P"/>
</dbReference>
<keyword evidence="9" id="KW-0812">Transmembrane</keyword>
<evidence type="ECO:0000256" key="8">
    <source>
        <dbReference type="ARBA" id="ARBA00023012"/>
    </source>
</evidence>
<keyword evidence="9" id="KW-0472">Membrane</keyword>
<feature type="transmembrane region" description="Helical" evidence="9">
    <location>
        <begin position="35"/>
        <end position="53"/>
    </location>
</feature>
<evidence type="ECO:0000313" key="13">
    <source>
        <dbReference type="Proteomes" id="UP000521748"/>
    </source>
</evidence>
<feature type="domain" description="Histidine kinase/HSP90-like ATPase" evidence="10">
    <location>
        <begin position="265"/>
        <end position="356"/>
    </location>
</feature>
<dbReference type="GO" id="GO:0016020">
    <property type="term" value="C:membrane"/>
    <property type="evidence" value="ECO:0007669"/>
    <property type="project" value="InterPro"/>
</dbReference>
<keyword evidence="13" id="KW-1185">Reference proteome</keyword>
<evidence type="ECO:0000256" key="4">
    <source>
        <dbReference type="ARBA" id="ARBA00022679"/>
    </source>
</evidence>
<dbReference type="Gene3D" id="3.30.565.10">
    <property type="entry name" value="Histidine kinase-like ATPase, C-terminal domain"/>
    <property type="match status" value="1"/>
</dbReference>
<dbReference type="PANTHER" id="PTHR24421">
    <property type="entry name" value="NITRATE/NITRITE SENSOR PROTEIN NARX-RELATED"/>
    <property type="match status" value="1"/>
</dbReference>
<dbReference type="InterPro" id="IPR050482">
    <property type="entry name" value="Sensor_HK_TwoCompSys"/>
</dbReference>
<keyword evidence="5" id="KW-0547">Nucleotide-binding</keyword>
<evidence type="ECO:0000313" key="12">
    <source>
        <dbReference type="EMBL" id="NYE94140.1"/>
    </source>
</evidence>
<feature type="domain" description="Signal transduction histidine kinase subgroup 3 dimerisation and phosphoacceptor" evidence="11">
    <location>
        <begin position="158"/>
        <end position="222"/>
    </location>
</feature>
<keyword evidence="3" id="KW-0597">Phosphoprotein</keyword>
<evidence type="ECO:0000256" key="5">
    <source>
        <dbReference type="ARBA" id="ARBA00022741"/>
    </source>
</evidence>
<feature type="transmembrane region" description="Helical" evidence="9">
    <location>
        <begin position="102"/>
        <end position="126"/>
    </location>
</feature>
<evidence type="ECO:0000256" key="2">
    <source>
        <dbReference type="ARBA" id="ARBA00012438"/>
    </source>
</evidence>
<keyword evidence="7" id="KW-0067">ATP-binding</keyword>
<dbReference type="RefSeq" id="WP_179387943.1">
    <property type="nucleotide sequence ID" value="NZ_JACBYQ010000001.1"/>
</dbReference>
<sequence length="385" mass="40968">MAIAISAKFCRSALAVIVVVICGQLLYTFPLFSFVTWYGYFAIAPVVFFVAYNGARSTRWAALVVALGSAAAIGVLLTSRQYSGGIGVIKPPSNWPGTIEMLGVYAVQVSTFMIISVVPWLLGMFLRSVRERALLSAETAQTKAKLQNAEVELVVTQERNRIARDLHDVLAHSLAVVVAQADGARYIGSLRPEAVERALTEISNAARNALINAQNVIDDVRRGDVTAPQPELAELPALLRDMRDSGLLLHREDRGTPGEFAGIQQLAIYRIFQESLTNVLKHGGRGSSVTIRCDWEGDGLALMIRSSSPQLDQVLPSLPGTGRGIPGMQERAVAAGGSLSAAPDGTGFKVSAFVPYPEASEASGRVVVTAGNTAHGLPSVSNGTL</sequence>
<comment type="caution">
    <text evidence="12">The sequence shown here is derived from an EMBL/GenBank/DDBJ whole genome shotgun (WGS) entry which is preliminary data.</text>
</comment>
<feature type="transmembrane region" description="Helical" evidence="9">
    <location>
        <begin position="12"/>
        <end position="29"/>
    </location>
</feature>
<reference evidence="12 13" key="1">
    <citation type="submission" date="2020-07" db="EMBL/GenBank/DDBJ databases">
        <title>Sequencing the genomes of 1000 actinobacteria strains.</title>
        <authorList>
            <person name="Klenk H.-P."/>
        </authorList>
    </citation>
    <scope>NUCLEOTIDE SEQUENCE [LARGE SCALE GENOMIC DNA]</scope>
    <source>
        <strain evidence="12 13">DSM 102047</strain>
    </source>
</reference>
<dbReference type="GO" id="GO:0000155">
    <property type="term" value="F:phosphorelay sensor kinase activity"/>
    <property type="evidence" value="ECO:0007669"/>
    <property type="project" value="InterPro"/>
</dbReference>
<dbReference type="CDD" id="cd16917">
    <property type="entry name" value="HATPase_UhpB-NarQ-NarX-like"/>
    <property type="match status" value="1"/>
</dbReference>
<protein>
    <recommendedName>
        <fullName evidence="2">histidine kinase</fullName>
        <ecNumber evidence="2">2.7.13.3</ecNumber>
    </recommendedName>
</protein>
<dbReference type="SUPFAM" id="SSF55874">
    <property type="entry name" value="ATPase domain of HSP90 chaperone/DNA topoisomerase II/histidine kinase"/>
    <property type="match status" value="1"/>
</dbReference>
<dbReference type="Pfam" id="PF02518">
    <property type="entry name" value="HATPase_c"/>
    <property type="match status" value="1"/>
</dbReference>
<dbReference type="Gene3D" id="1.20.5.1930">
    <property type="match status" value="1"/>
</dbReference>
<keyword evidence="4" id="KW-0808">Transferase</keyword>
<evidence type="ECO:0000256" key="9">
    <source>
        <dbReference type="SAM" id="Phobius"/>
    </source>
</evidence>
<dbReference type="Proteomes" id="UP000521748">
    <property type="component" value="Unassembled WGS sequence"/>
</dbReference>